<keyword evidence="2" id="KW-1185">Reference proteome</keyword>
<name>A0ABY6Z6R9_9BACL</name>
<evidence type="ECO:0000313" key="1">
    <source>
        <dbReference type="EMBL" id="WAH37730.1"/>
    </source>
</evidence>
<sequence>MADFTIIDTDITKLDNTDLIPSTNVLQTIVGGEVILNAIGEAP</sequence>
<accession>A0ABY6Z6R9</accession>
<proteinExistence type="predicted"/>
<gene>
    <name evidence="1" type="ORF">NZD86_04295</name>
</gene>
<reference evidence="1" key="1">
    <citation type="submission" date="2022-08" db="EMBL/GenBank/DDBJ databases">
        <title>Alicyclobacillus dauci DSM2870, complete genome.</title>
        <authorList>
            <person name="Wang Q."/>
            <person name="Cai R."/>
            <person name="Wang Z."/>
        </authorList>
    </citation>
    <scope>NUCLEOTIDE SEQUENCE</scope>
    <source>
        <strain evidence="1">DSM 28700</strain>
    </source>
</reference>
<evidence type="ECO:0000313" key="2">
    <source>
        <dbReference type="Proteomes" id="UP001164803"/>
    </source>
</evidence>
<dbReference type="EMBL" id="CP104064">
    <property type="protein sequence ID" value="WAH37730.1"/>
    <property type="molecule type" value="Genomic_DNA"/>
</dbReference>
<protein>
    <submittedName>
        <fullName evidence="1">Uncharacterized protein</fullName>
    </submittedName>
</protein>
<dbReference type="RefSeq" id="WP_268045249.1">
    <property type="nucleotide sequence ID" value="NZ_CP104064.1"/>
</dbReference>
<organism evidence="1 2">
    <name type="scientific">Alicyclobacillus dauci</name>
    <dbReference type="NCBI Taxonomy" id="1475485"/>
    <lineage>
        <taxon>Bacteria</taxon>
        <taxon>Bacillati</taxon>
        <taxon>Bacillota</taxon>
        <taxon>Bacilli</taxon>
        <taxon>Bacillales</taxon>
        <taxon>Alicyclobacillaceae</taxon>
        <taxon>Alicyclobacillus</taxon>
    </lineage>
</organism>
<dbReference type="Proteomes" id="UP001164803">
    <property type="component" value="Chromosome"/>
</dbReference>